<feature type="transmembrane region" description="Helical" evidence="7">
    <location>
        <begin position="141"/>
        <end position="160"/>
    </location>
</feature>
<keyword evidence="6 7" id="KW-0472">Membrane</keyword>
<dbReference type="InterPro" id="IPR011527">
    <property type="entry name" value="ABC1_TM_dom"/>
</dbReference>
<evidence type="ECO:0000256" key="3">
    <source>
        <dbReference type="ARBA" id="ARBA00022741"/>
    </source>
</evidence>
<dbReference type="InterPro" id="IPR003439">
    <property type="entry name" value="ABC_transporter-like_ATP-bd"/>
</dbReference>
<comment type="caution">
    <text evidence="10">The sequence shown here is derived from an EMBL/GenBank/DDBJ whole genome shotgun (WGS) entry which is preliminary data.</text>
</comment>
<keyword evidence="3" id="KW-0547">Nucleotide-binding</keyword>
<gene>
    <name evidence="10" type="ORF">FHX73_12181</name>
</gene>
<feature type="transmembrane region" description="Helical" evidence="7">
    <location>
        <begin position="166"/>
        <end position="189"/>
    </location>
</feature>
<feature type="transmembrane region" description="Helical" evidence="7">
    <location>
        <begin position="40"/>
        <end position="61"/>
    </location>
</feature>
<organism evidence="10 11">
    <name type="scientific">Kitasatospora viridis</name>
    <dbReference type="NCBI Taxonomy" id="281105"/>
    <lineage>
        <taxon>Bacteria</taxon>
        <taxon>Bacillati</taxon>
        <taxon>Actinomycetota</taxon>
        <taxon>Actinomycetes</taxon>
        <taxon>Kitasatosporales</taxon>
        <taxon>Streptomycetaceae</taxon>
        <taxon>Kitasatospora</taxon>
    </lineage>
</organism>
<dbReference type="InterPro" id="IPR027417">
    <property type="entry name" value="P-loop_NTPase"/>
</dbReference>
<dbReference type="GO" id="GO:0005524">
    <property type="term" value="F:ATP binding"/>
    <property type="evidence" value="ECO:0007669"/>
    <property type="project" value="UniProtKB-KW"/>
</dbReference>
<sequence length="610" mass="65348">MTRRPQPSDDRPTARDYLGLARDLFDLSWRRSRRLTTGSLLTQLLSLGTVAATALCLRAAIDAAVAGDSGTAVAAALGAAAVYAVTAVLSDLGSNIKGLLVDQVGVLDLNASINRELALLDGVEHVERSDFLDRAMIVRGAPWHIANGFWSGVGALFSVLQLGLSLLLLGSVSPLLLLLLPAAAVPLWFDRRGQLENSRAETEAAEAVRLNQHLFETVSGAAPAKEVRVAGAGEELTRRQAAVWAQAARRRFRAQLAAAAWRVSGWALFTLGFVAALGLVIHRTATGHGAPGDVVLALTVAATLRGSVQSAVARSTDAVAAQRFIDPYLWLRRYTADQRASRTGELAPPPRLTEGIVFDRVSYEYPGTDRLALAELSFTIPAGTVVAVVGEYGSGKTTLVKLLNRFYRPDSGRITVDGTDLADFDAAHWHARTSAAFQDFGRYHTVFAETVGLGDLPHLADRERIAEAVGEAEATGFVARLPDGLDTQLGRELGGVDLSEGQWQKTALARATMRRDPLLFVLDEPTASLDAPSEQEIFQRQMARARELAARTGAITVIVSHRFSTVTGADLILVLAGGRLVEIGSHRELLAERGRYAELYGIQATAYAGP</sequence>
<proteinExistence type="predicted"/>
<dbReference type="SUPFAM" id="SSF90123">
    <property type="entry name" value="ABC transporter transmembrane region"/>
    <property type="match status" value="1"/>
</dbReference>
<dbReference type="InterPro" id="IPR003593">
    <property type="entry name" value="AAA+_ATPase"/>
</dbReference>
<dbReference type="GO" id="GO:0140359">
    <property type="term" value="F:ABC-type transporter activity"/>
    <property type="evidence" value="ECO:0007669"/>
    <property type="project" value="InterPro"/>
</dbReference>
<evidence type="ECO:0000256" key="1">
    <source>
        <dbReference type="ARBA" id="ARBA00004651"/>
    </source>
</evidence>
<evidence type="ECO:0000256" key="7">
    <source>
        <dbReference type="SAM" id="Phobius"/>
    </source>
</evidence>
<feature type="transmembrane region" description="Helical" evidence="7">
    <location>
        <begin position="259"/>
        <end position="281"/>
    </location>
</feature>
<evidence type="ECO:0000256" key="4">
    <source>
        <dbReference type="ARBA" id="ARBA00022840"/>
    </source>
</evidence>
<evidence type="ECO:0000259" key="8">
    <source>
        <dbReference type="PROSITE" id="PS50893"/>
    </source>
</evidence>
<dbReference type="InterPro" id="IPR036640">
    <property type="entry name" value="ABC1_TM_sf"/>
</dbReference>
<dbReference type="GO" id="GO:0005886">
    <property type="term" value="C:plasma membrane"/>
    <property type="evidence" value="ECO:0007669"/>
    <property type="project" value="UniProtKB-SubCell"/>
</dbReference>
<keyword evidence="11" id="KW-1185">Reference proteome</keyword>
<dbReference type="OrthoDB" id="9806127at2"/>
<name>A0A561TVD5_9ACTN</name>
<dbReference type="GO" id="GO:0034040">
    <property type="term" value="F:ATPase-coupled lipid transmembrane transporter activity"/>
    <property type="evidence" value="ECO:0007669"/>
    <property type="project" value="TreeGrafter"/>
</dbReference>
<dbReference type="SUPFAM" id="SSF52540">
    <property type="entry name" value="P-loop containing nucleoside triphosphate hydrolases"/>
    <property type="match status" value="1"/>
</dbReference>
<dbReference type="AlphaFoldDB" id="A0A561TVD5"/>
<keyword evidence="2 7" id="KW-0812">Transmembrane</keyword>
<dbReference type="Proteomes" id="UP000317940">
    <property type="component" value="Unassembled WGS sequence"/>
</dbReference>
<feature type="domain" description="ABC transmembrane type-1" evidence="9">
    <location>
        <begin position="145"/>
        <end position="320"/>
    </location>
</feature>
<dbReference type="GO" id="GO:0016887">
    <property type="term" value="F:ATP hydrolysis activity"/>
    <property type="evidence" value="ECO:0007669"/>
    <property type="project" value="InterPro"/>
</dbReference>
<dbReference type="SMART" id="SM00382">
    <property type="entry name" value="AAA"/>
    <property type="match status" value="1"/>
</dbReference>
<dbReference type="Gene3D" id="3.40.50.300">
    <property type="entry name" value="P-loop containing nucleotide triphosphate hydrolases"/>
    <property type="match status" value="1"/>
</dbReference>
<feature type="transmembrane region" description="Helical" evidence="7">
    <location>
        <begin position="73"/>
        <end position="90"/>
    </location>
</feature>
<evidence type="ECO:0000313" key="10">
    <source>
        <dbReference type="EMBL" id="TWF91069.1"/>
    </source>
</evidence>
<keyword evidence="5 7" id="KW-1133">Transmembrane helix</keyword>
<dbReference type="Gene3D" id="1.20.1560.10">
    <property type="entry name" value="ABC transporter type 1, transmembrane domain"/>
    <property type="match status" value="1"/>
</dbReference>
<feature type="domain" description="ABC transporter" evidence="8">
    <location>
        <begin position="356"/>
        <end position="602"/>
    </location>
</feature>
<dbReference type="Pfam" id="PF00005">
    <property type="entry name" value="ABC_tran"/>
    <property type="match status" value="1"/>
</dbReference>
<evidence type="ECO:0000256" key="6">
    <source>
        <dbReference type="ARBA" id="ARBA00023136"/>
    </source>
</evidence>
<accession>A0A561TVD5</accession>
<evidence type="ECO:0000256" key="2">
    <source>
        <dbReference type="ARBA" id="ARBA00022692"/>
    </source>
</evidence>
<keyword evidence="4 10" id="KW-0067">ATP-binding</keyword>
<dbReference type="RefSeq" id="WP_145908712.1">
    <property type="nucleotide sequence ID" value="NZ_BAAAMZ010000002.1"/>
</dbReference>
<protein>
    <submittedName>
        <fullName evidence="10">ATP-binding cassette subfamily B protein</fullName>
    </submittedName>
</protein>
<evidence type="ECO:0000256" key="5">
    <source>
        <dbReference type="ARBA" id="ARBA00022989"/>
    </source>
</evidence>
<dbReference type="PROSITE" id="PS50893">
    <property type="entry name" value="ABC_TRANSPORTER_2"/>
    <property type="match status" value="1"/>
</dbReference>
<dbReference type="InterPro" id="IPR039421">
    <property type="entry name" value="Type_1_exporter"/>
</dbReference>
<reference evidence="10 11" key="1">
    <citation type="submission" date="2019-06" db="EMBL/GenBank/DDBJ databases">
        <title>Sequencing the genomes of 1000 actinobacteria strains.</title>
        <authorList>
            <person name="Klenk H.-P."/>
        </authorList>
    </citation>
    <scope>NUCLEOTIDE SEQUENCE [LARGE SCALE GENOMIC DNA]</scope>
    <source>
        <strain evidence="10 11">DSM 44826</strain>
    </source>
</reference>
<dbReference type="PANTHER" id="PTHR24221">
    <property type="entry name" value="ATP-BINDING CASSETTE SUB-FAMILY B"/>
    <property type="match status" value="1"/>
</dbReference>
<dbReference type="PROSITE" id="PS50929">
    <property type="entry name" value="ABC_TM1F"/>
    <property type="match status" value="1"/>
</dbReference>
<dbReference type="PANTHER" id="PTHR24221:SF646">
    <property type="entry name" value="HAEMOLYSIN SECRETION ATP-BINDING PROTEIN"/>
    <property type="match status" value="1"/>
</dbReference>
<comment type="subcellular location">
    <subcellularLocation>
        <location evidence="1">Cell membrane</location>
        <topology evidence="1">Multi-pass membrane protein</topology>
    </subcellularLocation>
</comment>
<dbReference type="EMBL" id="VIWT01000002">
    <property type="protein sequence ID" value="TWF91069.1"/>
    <property type="molecule type" value="Genomic_DNA"/>
</dbReference>
<evidence type="ECO:0000313" key="11">
    <source>
        <dbReference type="Proteomes" id="UP000317940"/>
    </source>
</evidence>
<evidence type="ECO:0000259" key="9">
    <source>
        <dbReference type="PROSITE" id="PS50929"/>
    </source>
</evidence>